<organism evidence="2">
    <name type="scientific">Cyprideis torosa</name>
    <dbReference type="NCBI Taxonomy" id="163714"/>
    <lineage>
        <taxon>Eukaryota</taxon>
        <taxon>Metazoa</taxon>
        <taxon>Ecdysozoa</taxon>
        <taxon>Arthropoda</taxon>
        <taxon>Crustacea</taxon>
        <taxon>Oligostraca</taxon>
        <taxon>Ostracoda</taxon>
        <taxon>Podocopa</taxon>
        <taxon>Podocopida</taxon>
        <taxon>Cytherocopina</taxon>
        <taxon>Cytheroidea</taxon>
        <taxon>Cytherideidae</taxon>
        <taxon>Cyprideis</taxon>
    </lineage>
</organism>
<protein>
    <submittedName>
        <fullName evidence="2">Uncharacterized protein</fullName>
    </submittedName>
</protein>
<feature type="compositionally biased region" description="Basic and acidic residues" evidence="1">
    <location>
        <begin position="84"/>
        <end position="97"/>
    </location>
</feature>
<gene>
    <name evidence="2" type="ORF">CTOB1V02_LOCUS177</name>
</gene>
<feature type="region of interest" description="Disordered" evidence="1">
    <location>
        <begin position="44"/>
        <end position="63"/>
    </location>
</feature>
<proteinExistence type="predicted"/>
<dbReference type="AlphaFoldDB" id="A0A7R8VZW8"/>
<name>A0A7R8VZW8_9CRUS</name>
<feature type="region of interest" description="Disordered" evidence="1">
    <location>
        <begin position="69"/>
        <end position="97"/>
    </location>
</feature>
<reference evidence="2" key="1">
    <citation type="submission" date="2020-11" db="EMBL/GenBank/DDBJ databases">
        <authorList>
            <person name="Tran Van P."/>
        </authorList>
    </citation>
    <scope>NUCLEOTIDE SEQUENCE</scope>
</reference>
<sequence>MRGLPEDRQVASLDGPERDSQLMGAIHGFIGAEHSCGLTSLISRRRDPSEISSLPSSGKMPGIRLFMFHDNSGMKTTQSNSFGRKLDLGKNRCSETQ</sequence>
<accession>A0A7R8VZW8</accession>
<dbReference type="EMBL" id="OB660032">
    <property type="protein sequence ID" value="CAD7222161.1"/>
    <property type="molecule type" value="Genomic_DNA"/>
</dbReference>
<feature type="compositionally biased region" description="Polar residues" evidence="1">
    <location>
        <begin position="73"/>
        <end position="82"/>
    </location>
</feature>
<evidence type="ECO:0000313" key="2">
    <source>
        <dbReference type="EMBL" id="CAD7222161.1"/>
    </source>
</evidence>
<evidence type="ECO:0000256" key="1">
    <source>
        <dbReference type="SAM" id="MobiDB-lite"/>
    </source>
</evidence>